<feature type="transmembrane region" description="Helical" evidence="1">
    <location>
        <begin position="105"/>
        <end position="127"/>
    </location>
</feature>
<keyword evidence="1" id="KW-1133">Transmembrane helix</keyword>
<evidence type="ECO:0000313" key="2">
    <source>
        <dbReference type="EMBL" id="QHT89686.1"/>
    </source>
</evidence>
<dbReference type="SUPFAM" id="SSF49899">
    <property type="entry name" value="Concanavalin A-like lectins/glucanases"/>
    <property type="match status" value="1"/>
</dbReference>
<protein>
    <submittedName>
        <fullName evidence="2">Uncharacterized protein</fullName>
    </submittedName>
</protein>
<name>A0A6C0IBE6_9ZZZZ</name>
<sequence>MEAVKNVEPKNVNDGGIMASVSNAISNSQPAATNTAANAADAANAAVSAAANASANASSAASAAASAVSNAAASASENAKAAIASASVDNAKAAITNMLSFNENIFYLIIFLVLITIIVGYFLYYIITDNVLYQQKVEVSGTEVPIICNELSEFKISRNLTNSNGIKRSYGFWIYINDITKYSGNFRHIAHVGDKHENIKNASPYIFLDKSTNQIHFRFAPKEDTIITTTDRLNNIGADVNKLLKYDNGNKRCGITIKYVPIQRWVHVVVVISDANSGVVYTYIDGELSDVEDNKKFENKLYLHELNFENTGNLYVGGSALNSVVDTMGFSGLMSKFTLYNYDLNKNDIYKEYNKGPLNGLLTSMGIGSYGLRNPVYKLNTIS</sequence>
<dbReference type="AlphaFoldDB" id="A0A6C0IBE6"/>
<organism evidence="2">
    <name type="scientific">viral metagenome</name>
    <dbReference type="NCBI Taxonomy" id="1070528"/>
    <lineage>
        <taxon>unclassified sequences</taxon>
        <taxon>metagenomes</taxon>
        <taxon>organismal metagenomes</taxon>
    </lineage>
</organism>
<dbReference type="EMBL" id="MN740148">
    <property type="protein sequence ID" value="QHT89686.1"/>
    <property type="molecule type" value="Genomic_DNA"/>
</dbReference>
<evidence type="ECO:0000256" key="1">
    <source>
        <dbReference type="SAM" id="Phobius"/>
    </source>
</evidence>
<dbReference type="InterPro" id="IPR013320">
    <property type="entry name" value="ConA-like_dom_sf"/>
</dbReference>
<keyword evidence="1" id="KW-0812">Transmembrane</keyword>
<proteinExistence type="predicted"/>
<accession>A0A6C0IBE6</accession>
<dbReference type="Pfam" id="PF13385">
    <property type="entry name" value="Laminin_G_3"/>
    <property type="match status" value="1"/>
</dbReference>
<keyword evidence="1" id="KW-0472">Membrane</keyword>
<dbReference type="Gene3D" id="2.60.120.200">
    <property type="match status" value="1"/>
</dbReference>
<reference evidence="2" key="1">
    <citation type="journal article" date="2020" name="Nature">
        <title>Giant virus diversity and host interactions through global metagenomics.</title>
        <authorList>
            <person name="Schulz F."/>
            <person name="Roux S."/>
            <person name="Paez-Espino D."/>
            <person name="Jungbluth S."/>
            <person name="Walsh D.A."/>
            <person name="Denef V.J."/>
            <person name="McMahon K.D."/>
            <person name="Konstantinidis K.T."/>
            <person name="Eloe-Fadrosh E.A."/>
            <person name="Kyrpides N.C."/>
            <person name="Woyke T."/>
        </authorList>
    </citation>
    <scope>NUCLEOTIDE SEQUENCE</scope>
    <source>
        <strain evidence="2">GVMAG-M-3300023184-60</strain>
    </source>
</reference>